<dbReference type="InterPro" id="IPR018656">
    <property type="entry name" value="DUF2087"/>
</dbReference>
<comment type="caution">
    <text evidence="2">The sequence shown here is derived from an EMBL/GenBank/DDBJ whole genome shotgun (WGS) entry which is preliminary data.</text>
</comment>
<dbReference type="RefSeq" id="WP_344180118.1">
    <property type="nucleotide sequence ID" value="NZ_JBEQNA010000003.1"/>
</dbReference>
<evidence type="ECO:0000313" key="2">
    <source>
        <dbReference type="EMBL" id="MES0835417.1"/>
    </source>
</evidence>
<accession>A0ABV1ZWD2</accession>
<dbReference type="Proteomes" id="UP001432401">
    <property type="component" value="Unassembled WGS sequence"/>
</dbReference>
<dbReference type="EMBL" id="JBEQNB010000008">
    <property type="protein sequence ID" value="MES0835417.1"/>
    <property type="molecule type" value="Genomic_DNA"/>
</dbReference>
<keyword evidence="3" id="KW-1185">Reference proteome</keyword>
<evidence type="ECO:0000259" key="1">
    <source>
        <dbReference type="Pfam" id="PF09860"/>
    </source>
</evidence>
<sequence>MLDGPLPEHERLEVLRSCMKDGRITAIPVRRSARLVLLDRVARAFEPGVRYSGDEVNTVLRGFSADVSALRRGLVDEGFMECGRTRYWRCGGTVDL</sequence>
<dbReference type="Pfam" id="PF09860">
    <property type="entry name" value="DUF2087"/>
    <property type="match status" value="1"/>
</dbReference>
<gene>
    <name evidence="2" type="ORF">ABUK86_16685</name>
</gene>
<name>A0ABV1ZWD2_9ACTN</name>
<evidence type="ECO:0000313" key="3">
    <source>
        <dbReference type="Proteomes" id="UP001432401"/>
    </source>
</evidence>
<organism evidence="2 3">
    <name type="scientific">Nocardiopsis tropica</name>
    <dbReference type="NCBI Taxonomy" id="109330"/>
    <lineage>
        <taxon>Bacteria</taxon>
        <taxon>Bacillati</taxon>
        <taxon>Actinomycetota</taxon>
        <taxon>Actinomycetes</taxon>
        <taxon>Streptosporangiales</taxon>
        <taxon>Nocardiopsidaceae</taxon>
        <taxon>Nocardiopsis</taxon>
    </lineage>
</organism>
<feature type="domain" description="DUF2087" evidence="1">
    <location>
        <begin position="23"/>
        <end position="89"/>
    </location>
</feature>
<reference evidence="2 3" key="1">
    <citation type="submission" date="2024-06" db="EMBL/GenBank/DDBJ databases">
        <authorList>
            <person name="Bataeva Y.V."/>
            <person name="Grigorian L.N."/>
            <person name="Solomentsev V.I."/>
        </authorList>
    </citation>
    <scope>NUCLEOTIDE SEQUENCE [LARGE SCALE GENOMIC DNA]</scope>
    <source>
        <strain evidence="3">SCPM-O-B-12605 (RCAM04882)</strain>
    </source>
</reference>
<proteinExistence type="predicted"/>
<protein>
    <submittedName>
        <fullName evidence="2">DUF2087 domain-containing protein</fullName>
    </submittedName>
</protein>